<dbReference type="EMBL" id="BPPX01000017">
    <property type="protein sequence ID" value="GJC85373.1"/>
    <property type="molecule type" value="Genomic_DNA"/>
</dbReference>
<feature type="region of interest" description="Disordered" evidence="1">
    <location>
        <begin position="708"/>
        <end position="765"/>
    </location>
</feature>
<protein>
    <submittedName>
        <fullName evidence="2">Uncharacterized protein</fullName>
    </submittedName>
</protein>
<gene>
    <name evidence="2" type="ORF">ColLi_08211</name>
</gene>
<reference evidence="2 3" key="1">
    <citation type="submission" date="2021-07" db="EMBL/GenBank/DDBJ databases">
        <title>Genome data of Colletotrichum spaethianum.</title>
        <authorList>
            <person name="Utami Y.D."/>
            <person name="Hiruma K."/>
        </authorList>
    </citation>
    <scope>NUCLEOTIDE SEQUENCE [LARGE SCALE GENOMIC DNA]</scope>
    <source>
        <strain evidence="2 3">MAFF 242679</strain>
    </source>
</reference>
<proteinExistence type="predicted"/>
<dbReference type="Proteomes" id="UP001055172">
    <property type="component" value="Unassembled WGS sequence"/>
</dbReference>
<dbReference type="PANTHER" id="PTHR39069:SF8">
    <property type="entry name" value="FI17111P1"/>
    <property type="match status" value="1"/>
</dbReference>
<feature type="region of interest" description="Disordered" evidence="1">
    <location>
        <begin position="346"/>
        <end position="367"/>
    </location>
</feature>
<keyword evidence="3" id="KW-1185">Reference proteome</keyword>
<sequence>MDVAGDTFRSVLASISSQVETGILPLATAWADTPDPAKATAAVQAIETLLPAIGEVANGLPDGQKIFDCPAIAAPGKRQNAQEVTRLLQKINCELLKILGGLETGQSSTDPAVVGSAQEGVRAGGDTIKSDWSALDGIIGGTTPSPQICAAVGECKLPECTEAGKTVACHQGKCVCNEGTTGTPPQTTCSADAECASMIDCEGAGKQQVCHEGKCLCKTSASPLVCSADADCASLPDCEGVGKKMACQGAGCVCKTEREAIVITTVTALPSGASIETITAQVTENMVTTTTSSGSDDPTIVPIIVSIGKPPVICWGCVLFPANIQLKLPEFCVQILGFEIGNCPKDNNVNENDNEDENDNKNKKTTTKASCSTTVTATYANVFCTVTRDPGQPETRKRDEGCSTLEYETKTACESITGATTTTATTVKPGATTCSPGTCGGSACPVGKRELANRAPPAPMRQPNAYSWFGPEHYTNKFEFMRGEVYKAYQDPSASVNLQIGGIGEISTGKWATFGDDLKTVAVAGLWGCTSVIAVSKRGVWVSHFWESRTDLVLSTLGDFTDGLPDFIDEGLGMFRGKAGPNGNMFDDDAEPQVFIVTRKERPTDMFLQGAPGDVALLALIRAELDVWWRRGSNGGPQREMTYDPIIPEGHASNDPRYPGDPEFFLFRGKAMVQYQPAIVCGGSSSTKVSREAGYRVWVEAEKLEDGEKNWKPSGNGQVRTLSKRQESCPVDGNPGGDNLGDPDGEEGEDDGTTPPPKKTCSSNANCSGPECTGGMSQYLCEEGFCVCKVPEDPSICITAKTCGYLDCSSGQDKACADGSCKCVEKTCSNVDACGLLSCSDTQEKACTDGRCRCKDKPAPAFISGLCNTHIRIYGSEKRFAASVIAYDGSGAELHRNPDLNTEHSWGEIITLDTGKLPYLLKYEFLDKWLGSTKKRDRPPPGSTRPNPLRYQTYSVRITAGDTVWSTMDEDNARQMVPRCEVGNWDTHGTWDPSEIFTDFIDAILGQGGKVPETQERHKLRETPEVTYQNLHIDGDPARALPKPTISSRVQVDIH</sequence>
<name>A0AA37GSI5_9PEZI</name>
<evidence type="ECO:0000256" key="1">
    <source>
        <dbReference type="SAM" id="MobiDB-lite"/>
    </source>
</evidence>
<comment type="caution">
    <text evidence="2">The sequence shown here is derived from an EMBL/GenBank/DDBJ whole genome shotgun (WGS) entry which is preliminary data.</text>
</comment>
<organism evidence="2 3">
    <name type="scientific">Colletotrichum liriopes</name>
    <dbReference type="NCBI Taxonomy" id="708192"/>
    <lineage>
        <taxon>Eukaryota</taxon>
        <taxon>Fungi</taxon>
        <taxon>Dikarya</taxon>
        <taxon>Ascomycota</taxon>
        <taxon>Pezizomycotina</taxon>
        <taxon>Sordariomycetes</taxon>
        <taxon>Hypocreomycetidae</taxon>
        <taxon>Glomerellales</taxon>
        <taxon>Glomerellaceae</taxon>
        <taxon>Colletotrichum</taxon>
        <taxon>Colletotrichum spaethianum species complex</taxon>
    </lineage>
</organism>
<dbReference type="PANTHER" id="PTHR39069">
    <property type="entry name" value="ECDYSONE-INDUCIBLE GENE E1, ISOFORM A"/>
    <property type="match status" value="1"/>
</dbReference>
<feature type="compositionally biased region" description="Acidic residues" evidence="1">
    <location>
        <begin position="741"/>
        <end position="752"/>
    </location>
</feature>
<accession>A0AA37GSI5</accession>
<dbReference type="AlphaFoldDB" id="A0AA37GSI5"/>
<evidence type="ECO:0000313" key="2">
    <source>
        <dbReference type="EMBL" id="GJC85373.1"/>
    </source>
</evidence>
<evidence type="ECO:0000313" key="3">
    <source>
        <dbReference type="Proteomes" id="UP001055172"/>
    </source>
</evidence>